<keyword evidence="3 6" id="KW-0812">Transmembrane</keyword>
<sequence>MFTIGPDVESVLNTPFGQPWVQIVYTATNSYAASMTFALVVGLLLTCCLINNVTTASRQLWSFARDAGVPFGAFFAKVRPGWDVPVNAMAFTWGITVVLSLVIIGSPVAFSILTSLSLTGLISSYLLAVCCIFAKRIRGEQFPPGRFNLGRVGFVANGIAVCFLVVAWLFPRIQA</sequence>
<dbReference type="Gene3D" id="1.20.1740.10">
    <property type="entry name" value="Amino acid/polyamine transporter I"/>
    <property type="match status" value="1"/>
</dbReference>
<keyword evidence="4 6" id="KW-1133">Transmembrane helix</keyword>
<gene>
    <name evidence="7" type="primary">TPO5_4</name>
    <name evidence="7" type="ORF">LTR32_007320</name>
</gene>
<name>A0ABR0KWF2_9PEZI</name>
<feature type="transmembrane region" description="Helical" evidence="6">
    <location>
        <begin position="154"/>
        <end position="171"/>
    </location>
</feature>
<evidence type="ECO:0000313" key="8">
    <source>
        <dbReference type="Proteomes" id="UP001308179"/>
    </source>
</evidence>
<keyword evidence="8" id="KW-1185">Reference proteome</keyword>
<evidence type="ECO:0000256" key="6">
    <source>
        <dbReference type="SAM" id="Phobius"/>
    </source>
</evidence>
<evidence type="ECO:0000256" key="3">
    <source>
        <dbReference type="ARBA" id="ARBA00022692"/>
    </source>
</evidence>
<reference evidence="7 8" key="1">
    <citation type="submission" date="2023-08" db="EMBL/GenBank/DDBJ databases">
        <title>Black Yeasts Isolated from many extreme environments.</title>
        <authorList>
            <person name="Coleine C."/>
            <person name="Stajich J.E."/>
            <person name="Selbmann L."/>
        </authorList>
    </citation>
    <scope>NUCLEOTIDE SEQUENCE [LARGE SCALE GENOMIC DNA]</scope>
    <source>
        <strain evidence="7 8">CCFEE 5386</strain>
    </source>
</reference>
<comment type="subcellular location">
    <subcellularLocation>
        <location evidence="1">Membrane</location>
        <topology evidence="1">Multi-pass membrane protein</topology>
    </subcellularLocation>
</comment>
<feature type="transmembrane region" description="Helical" evidence="6">
    <location>
        <begin position="110"/>
        <end position="134"/>
    </location>
</feature>
<evidence type="ECO:0000256" key="2">
    <source>
        <dbReference type="ARBA" id="ARBA00022448"/>
    </source>
</evidence>
<comment type="caution">
    <text evidence="7">The sequence shown here is derived from an EMBL/GenBank/DDBJ whole genome shotgun (WGS) entry which is preliminary data.</text>
</comment>
<dbReference type="EMBL" id="JAVRRR010001075">
    <property type="protein sequence ID" value="KAK5139628.1"/>
    <property type="molecule type" value="Genomic_DNA"/>
</dbReference>
<evidence type="ECO:0000313" key="7">
    <source>
        <dbReference type="EMBL" id="KAK5139628.1"/>
    </source>
</evidence>
<dbReference type="PANTHER" id="PTHR45649">
    <property type="entry name" value="AMINO-ACID PERMEASE BAT1"/>
    <property type="match status" value="1"/>
</dbReference>
<dbReference type="PANTHER" id="PTHR45649:SF41">
    <property type="entry name" value="TRANSPORTER, PUTATIVE (EUROFUNG)-RELATED"/>
    <property type="match status" value="1"/>
</dbReference>
<evidence type="ECO:0000256" key="4">
    <source>
        <dbReference type="ARBA" id="ARBA00022989"/>
    </source>
</evidence>
<keyword evidence="2" id="KW-0813">Transport</keyword>
<evidence type="ECO:0000256" key="5">
    <source>
        <dbReference type="ARBA" id="ARBA00023136"/>
    </source>
</evidence>
<evidence type="ECO:0000256" key="1">
    <source>
        <dbReference type="ARBA" id="ARBA00004141"/>
    </source>
</evidence>
<dbReference type="Proteomes" id="UP001308179">
    <property type="component" value="Unassembled WGS sequence"/>
</dbReference>
<feature type="transmembrane region" description="Helical" evidence="6">
    <location>
        <begin position="31"/>
        <end position="53"/>
    </location>
</feature>
<keyword evidence="5 6" id="KW-0472">Membrane</keyword>
<dbReference type="Pfam" id="PF13520">
    <property type="entry name" value="AA_permease_2"/>
    <property type="match status" value="1"/>
</dbReference>
<proteinExistence type="predicted"/>
<accession>A0ABR0KWF2</accession>
<organism evidence="7 8">
    <name type="scientific">Rachicladosporium monterosium</name>
    <dbReference type="NCBI Taxonomy" id="1507873"/>
    <lineage>
        <taxon>Eukaryota</taxon>
        <taxon>Fungi</taxon>
        <taxon>Dikarya</taxon>
        <taxon>Ascomycota</taxon>
        <taxon>Pezizomycotina</taxon>
        <taxon>Dothideomycetes</taxon>
        <taxon>Dothideomycetidae</taxon>
        <taxon>Cladosporiales</taxon>
        <taxon>Cladosporiaceae</taxon>
        <taxon>Rachicladosporium</taxon>
    </lineage>
</organism>
<feature type="transmembrane region" description="Helical" evidence="6">
    <location>
        <begin position="84"/>
        <end position="104"/>
    </location>
</feature>
<protein>
    <submittedName>
        <fullName evidence="7">Polyamine transporter tpo5</fullName>
    </submittedName>
</protein>
<dbReference type="InterPro" id="IPR002293">
    <property type="entry name" value="AA/rel_permease1"/>
</dbReference>